<dbReference type="InterPro" id="IPR037523">
    <property type="entry name" value="VOC_core"/>
</dbReference>
<dbReference type="AlphaFoldDB" id="A0A2V4PRM4"/>
<dbReference type="InterPro" id="IPR029068">
    <property type="entry name" value="Glyas_Bleomycin-R_OHBP_Dase"/>
</dbReference>
<feature type="domain" description="VOC" evidence="1">
    <location>
        <begin position="139"/>
        <end position="249"/>
    </location>
</feature>
<dbReference type="RefSeq" id="WP_110665602.1">
    <property type="nucleotide sequence ID" value="NZ_PYBW01000012.1"/>
</dbReference>
<keyword evidence="3" id="KW-1185">Reference proteome</keyword>
<dbReference type="CDD" id="cd07247">
    <property type="entry name" value="SgaA_N_like"/>
    <property type="match status" value="1"/>
</dbReference>
<proteinExistence type="predicted"/>
<dbReference type="SUPFAM" id="SSF54593">
    <property type="entry name" value="Glyoxalase/Bleomycin resistance protein/Dihydroxybiphenyl dioxygenase"/>
    <property type="match status" value="2"/>
</dbReference>
<dbReference type="Proteomes" id="UP000248039">
    <property type="component" value="Unassembled WGS sequence"/>
</dbReference>
<dbReference type="InterPro" id="IPR041581">
    <property type="entry name" value="Glyoxalase_6"/>
</dbReference>
<evidence type="ECO:0000313" key="3">
    <source>
        <dbReference type="Proteomes" id="UP000248039"/>
    </source>
</evidence>
<dbReference type="OrthoDB" id="9793039at2"/>
<feature type="domain" description="VOC" evidence="1">
    <location>
        <begin position="12"/>
        <end position="125"/>
    </location>
</feature>
<dbReference type="Gene3D" id="3.10.180.10">
    <property type="entry name" value="2,3-Dihydroxybiphenyl 1,2-Dioxygenase, domain 1"/>
    <property type="match status" value="2"/>
</dbReference>
<dbReference type="EMBL" id="PYBW01000012">
    <property type="protein sequence ID" value="PYC87625.1"/>
    <property type="molecule type" value="Genomic_DNA"/>
</dbReference>
<dbReference type="PROSITE" id="PS51819">
    <property type="entry name" value="VOC"/>
    <property type="match status" value="2"/>
</dbReference>
<protein>
    <submittedName>
        <fullName evidence="2">VOC family protein</fullName>
    </submittedName>
</protein>
<dbReference type="Pfam" id="PF18029">
    <property type="entry name" value="Glyoxalase_6"/>
    <property type="match status" value="1"/>
</dbReference>
<dbReference type="PANTHER" id="PTHR33993:SF14">
    <property type="entry name" value="GB|AAF24581.1"/>
    <property type="match status" value="1"/>
</dbReference>
<reference evidence="2 3" key="1">
    <citation type="submission" date="2018-03" db="EMBL/GenBank/DDBJ databases">
        <title>Bioinformatic expansion and discovery of thiopeptide antibiotics.</title>
        <authorList>
            <person name="Schwalen C.J."/>
            <person name="Hudson G.A."/>
            <person name="Mitchell D.A."/>
        </authorList>
    </citation>
    <scope>NUCLEOTIDE SEQUENCE [LARGE SCALE GENOMIC DNA]</scope>
    <source>
        <strain evidence="2 3">ATCC 21389</strain>
    </source>
</reference>
<comment type="caution">
    <text evidence="2">The sequence shown here is derived from an EMBL/GenBank/DDBJ whole genome shotgun (WGS) entry which is preliminary data.</text>
</comment>
<gene>
    <name evidence="2" type="ORF">C7C46_03650</name>
</gene>
<dbReference type="PANTHER" id="PTHR33993">
    <property type="entry name" value="GLYOXALASE-RELATED"/>
    <property type="match status" value="1"/>
</dbReference>
<name>A0A2V4PRM4_9ACTN</name>
<evidence type="ECO:0000313" key="2">
    <source>
        <dbReference type="EMBL" id="PYC87625.1"/>
    </source>
</evidence>
<sequence length="253" mass="26529">MPDTTLPHPQGAVCWLDMLQSSQDQLLAFYQPLLGWSGEPIEPDVAKYAVQTVGGQAVAGIGYLPPEAPVMPWTGYFAVGQVDAVAPRIEELGGRILVAGMDAPGVGRFAHGTDPGGASFGLWQPGPFPGFEVYGVHGTLAWFELVTTEGKASADFYAALLGAEAQEMPEMPGYWTLHVAGEPRAGIWQVDEVAVNHWRPYFLVDDVDAAVAAAVAGGATVTDPAADSPFGRTAGLLDPVGNEFKLASPPPGT</sequence>
<organism evidence="2 3">
    <name type="scientific">Streptomyces tateyamensis</name>
    <dbReference type="NCBI Taxonomy" id="565073"/>
    <lineage>
        <taxon>Bacteria</taxon>
        <taxon>Bacillati</taxon>
        <taxon>Actinomycetota</taxon>
        <taxon>Actinomycetes</taxon>
        <taxon>Kitasatosporales</taxon>
        <taxon>Streptomycetaceae</taxon>
        <taxon>Streptomyces</taxon>
    </lineage>
</organism>
<accession>A0A2V4PRM4</accession>
<evidence type="ECO:0000259" key="1">
    <source>
        <dbReference type="PROSITE" id="PS51819"/>
    </source>
</evidence>
<dbReference type="InterPro" id="IPR052164">
    <property type="entry name" value="Anthracycline_SecMetBiosynth"/>
</dbReference>